<organism evidence="4">
    <name type="scientific">Streptomyces sp. NBC_00093</name>
    <dbReference type="NCBI Taxonomy" id="2975649"/>
    <lineage>
        <taxon>Bacteria</taxon>
        <taxon>Bacillati</taxon>
        <taxon>Actinomycetota</taxon>
        <taxon>Actinomycetes</taxon>
        <taxon>Kitasatosporales</taxon>
        <taxon>Streptomycetaceae</taxon>
        <taxon>Streptomyces</taxon>
    </lineage>
</organism>
<keyword evidence="2" id="KW-0732">Signal</keyword>
<dbReference type="InterPro" id="IPR023393">
    <property type="entry name" value="START-like_dom_sf"/>
</dbReference>
<gene>
    <name evidence="4" type="ORF">OHA22_00560</name>
</gene>
<dbReference type="SUPFAM" id="SSF55961">
    <property type="entry name" value="Bet v1-like"/>
    <property type="match status" value="1"/>
</dbReference>
<dbReference type="EMBL" id="CP108222">
    <property type="protein sequence ID" value="WTT14109.1"/>
    <property type="molecule type" value="Genomic_DNA"/>
</dbReference>
<sequence>MREIVLVNETHLGLPPHEAFGLFGRADGAGWMFSARFADARPGAVAGIEIPLPFAAPGGESSVRGTARIVEVRPYRRIVLQHETPWTGRITITFAREPGGTRIRAVTELDGNALGWMTGSPGPAASDGEGGADEIRVALLTSLSGSAGLFGRAAANCVALAAEEINGHGGIGHRPVRVEVIDDHTDPATGLARLRDLDRRRGLAAVVGVHSSATFDAVSRYARAAGLLYLYTAANEGSPVQNGTLFRLGESVSDQLAQAVPALMRESGGRAWYLIGNDYSWPQAVCAQGRRIAERHGGRVVGERLVRVGESVFDGVLEDIEASGADLVLSSLVGWDSIDFERLFHAAGLRGRIRTLAPLLEESTREHLGEVASGVWSCLPYFSDLDTAENAAFLQRYRAAFGAWAPSPSALTESAYEGLHLFARAAREAGSPQGAEVSRALRGLTLAGPRGTVLVGADGQLRQSMYLAEATATGFEVRAQLPPGPA</sequence>
<accession>A0AAU1ZNX2</accession>
<dbReference type="InterPro" id="IPR028082">
    <property type="entry name" value="Peripla_BP_I"/>
</dbReference>
<reference evidence="4" key="1">
    <citation type="submission" date="2022-10" db="EMBL/GenBank/DDBJ databases">
        <title>The complete genomes of actinobacterial strains from the NBC collection.</title>
        <authorList>
            <person name="Joergensen T.S."/>
            <person name="Alvarez Arevalo M."/>
            <person name="Sterndorff E.B."/>
            <person name="Faurdal D."/>
            <person name="Vuksanovic O."/>
            <person name="Mourched A.-S."/>
            <person name="Charusanti P."/>
            <person name="Shaw S."/>
            <person name="Blin K."/>
            <person name="Weber T."/>
        </authorList>
    </citation>
    <scope>NUCLEOTIDE SEQUENCE</scope>
    <source>
        <strain evidence="4">NBC_00093</strain>
    </source>
</reference>
<name>A0AAU1ZNX2_9ACTN</name>
<protein>
    <submittedName>
        <fullName evidence="4">Substrate-binding protein</fullName>
    </submittedName>
</protein>
<proteinExistence type="inferred from homology"/>
<dbReference type="AlphaFoldDB" id="A0AAU1ZNX2"/>
<evidence type="ECO:0000256" key="1">
    <source>
        <dbReference type="ARBA" id="ARBA00010062"/>
    </source>
</evidence>
<evidence type="ECO:0000259" key="3">
    <source>
        <dbReference type="Pfam" id="PF13458"/>
    </source>
</evidence>
<dbReference type="Gene3D" id="3.30.530.20">
    <property type="match status" value="1"/>
</dbReference>
<dbReference type="Gene3D" id="3.40.50.2300">
    <property type="match status" value="2"/>
</dbReference>
<dbReference type="PANTHER" id="PTHR47628:SF1">
    <property type="entry name" value="ALIPHATIC AMIDASE EXPRESSION-REGULATING PROTEIN"/>
    <property type="match status" value="1"/>
</dbReference>
<dbReference type="Pfam" id="PF13458">
    <property type="entry name" value="Peripla_BP_6"/>
    <property type="match status" value="1"/>
</dbReference>
<feature type="domain" description="Leucine-binding protein" evidence="3">
    <location>
        <begin position="134"/>
        <end position="472"/>
    </location>
</feature>
<evidence type="ECO:0000256" key="2">
    <source>
        <dbReference type="ARBA" id="ARBA00022729"/>
    </source>
</evidence>
<dbReference type="InterPro" id="IPR028081">
    <property type="entry name" value="Leu-bd"/>
</dbReference>
<evidence type="ECO:0000313" key="4">
    <source>
        <dbReference type="EMBL" id="WTT14109.1"/>
    </source>
</evidence>
<comment type="similarity">
    <text evidence="1">Belongs to the leucine-binding protein family.</text>
</comment>
<dbReference type="SUPFAM" id="SSF53822">
    <property type="entry name" value="Periplasmic binding protein-like I"/>
    <property type="match status" value="1"/>
</dbReference>
<dbReference type="CDD" id="cd06331">
    <property type="entry name" value="PBP1_AmiC-like"/>
    <property type="match status" value="1"/>
</dbReference>
<dbReference type="PANTHER" id="PTHR47628">
    <property type="match status" value="1"/>
</dbReference>